<dbReference type="SUPFAM" id="SSF55729">
    <property type="entry name" value="Acyl-CoA N-acyltransferases (Nat)"/>
    <property type="match status" value="1"/>
</dbReference>
<dbReference type="EMBL" id="CP093547">
    <property type="protein sequence ID" value="UNP28011.1"/>
    <property type="molecule type" value="Genomic_DNA"/>
</dbReference>
<name>A0ABY3XC86_9GAMM</name>
<evidence type="ECO:0000313" key="3">
    <source>
        <dbReference type="Proteomes" id="UP000829194"/>
    </source>
</evidence>
<dbReference type="PROSITE" id="PS51186">
    <property type="entry name" value="GNAT"/>
    <property type="match status" value="1"/>
</dbReference>
<evidence type="ECO:0000259" key="1">
    <source>
        <dbReference type="PROSITE" id="PS51186"/>
    </source>
</evidence>
<dbReference type="Pfam" id="PF13527">
    <property type="entry name" value="Acetyltransf_9"/>
    <property type="match status" value="1"/>
</dbReference>
<organism evidence="2 3">
    <name type="scientific">Lysobacter gummosus</name>
    <dbReference type="NCBI Taxonomy" id="262324"/>
    <lineage>
        <taxon>Bacteria</taxon>
        <taxon>Pseudomonadati</taxon>
        <taxon>Pseudomonadota</taxon>
        <taxon>Gammaproteobacteria</taxon>
        <taxon>Lysobacterales</taxon>
        <taxon>Lysobacteraceae</taxon>
        <taxon>Lysobacter</taxon>
    </lineage>
</organism>
<keyword evidence="3" id="KW-1185">Reference proteome</keyword>
<feature type="domain" description="N-acetyltransferase" evidence="1">
    <location>
        <begin position="1"/>
        <end position="146"/>
    </location>
</feature>
<dbReference type="Gene3D" id="3.40.630.30">
    <property type="match status" value="1"/>
</dbReference>
<sequence length="169" mass="17830">MQVLIENESHRAQIRAITQAAFGGDDEADLLDRLREDGLVRLSLVAVEDGQVVGHALFTALPVSVDGREVEALSLAPVSVRPDYQGTGVGSMLIREALARLAHSGFEAVVVLGHPGYYPRFGFSAALAAKLAAPFSGEAFMALELVEGALRGESGRVSYPSAFGIVDGH</sequence>
<proteinExistence type="predicted"/>
<dbReference type="CDD" id="cd04301">
    <property type="entry name" value="NAT_SF"/>
    <property type="match status" value="1"/>
</dbReference>
<dbReference type="RefSeq" id="WP_057945525.1">
    <property type="nucleotide sequence ID" value="NZ_CP011131.1"/>
</dbReference>
<accession>A0ABY3XC86</accession>
<gene>
    <name evidence="2" type="ORF">MOV92_16080</name>
</gene>
<dbReference type="InterPro" id="IPR000182">
    <property type="entry name" value="GNAT_dom"/>
</dbReference>
<protein>
    <submittedName>
        <fullName evidence="2">N-acetyltransferase</fullName>
    </submittedName>
</protein>
<dbReference type="Proteomes" id="UP000829194">
    <property type="component" value="Chromosome"/>
</dbReference>
<dbReference type="InterPro" id="IPR016181">
    <property type="entry name" value="Acyl_CoA_acyltransferase"/>
</dbReference>
<reference evidence="2 3" key="1">
    <citation type="submission" date="2022-03" db="EMBL/GenBank/DDBJ databases">
        <title>Complete genome sequence of Lysobacter capsici VKM B-2533 and Lysobacter gummosus 10.1.1, promising sources of lytic agents.</title>
        <authorList>
            <person name="Tarlachkov S.V."/>
            <person name="Kudryakova I.V."/>
            <person name="Afoshin A.S."/>
            <person name="Leontyevskaya E.A."/>
            <person name="Leontyevskaya N.V."/>
        </authorList>
    </citation>
    <scope>NUCLEOTIDE SEQUENCE [LARGE SCALE GENOMIC DNA]</scope>
    <source>
        <strain evidence="2 3">10.1.1</strain>
    </source>
</reference>
<evidence type="ECO:0000313" key="2">
    <source>
        <dbReference type="EMBL" id="UNP28011.1"/>
    </source>
</evidence>